<evidence type="ECO:0000313" key="1">
    <source>
        <dbReference type="EMBL" id="JAH74527.1"/>
    </source>
</evidence>
<accession>A0A0E9V910</accession>
<name>A0A0E9V910_ANGAN</name>
<reference evidence="1" key="2">
    <citation type="journal article" date="2015" name="Fish Shellfish Immunol.">
        <title>Early steps in the European eel (Anguilla anguilla)-Vibrio vulnificus interaction in the gills: Role of the RtxA13 toxin.</title>
        <authorList>
            <person name="Callol A."/>
            <person name="Pajuelo D."/>
            <person name="Ebbesson L."/>
            <person name="Teles M."/>
            <person name="MacKenzie S."/>
            <person name="Amaro C."/>
        </authorList>
    </citation>
    <scope>NUCLEOTIDE SEQUENCE</scope>
</reference>
<reference evidence="1" key="1">
    <citation type="submission" date="2014-11" db="EMBL/GenBank/DDBJ databases">
        <authorList>
            <person name="Amaro Gonzalez C."/>
        </authorList>
    </citation>
    <scope>NUCLEOTIDE SEQUENCE</scope>
</reference>
<protein>
    <submittedName>
        <fullName evidence="1">Uncharacterized protein</fullName>
    </submittedName>
</protein>
<sequence length="15" mass="1826">MNSIFKSLEFLKNRV</sequence>
<organism evidence="1">
    <name type="scientific">Anguilla anguilla</name>
    <name type="common">European freshwater eel</name>
    <name type="synonym">Muraena anguilla</name>
    <dbReference type="NCBI Taxonomy" id="7936"/>
    <lineage>
        <taxon>Eukaryota</taxon>
        <taxon>Metazoa</taxon>
        <taxon>Chordata</taxon>
        <taxon>Craniata</taxon>
        <taxon>Vertebrata</taxon>
        <taxon>Euteleostomi</taxon>
        <taxon>Actinopterygii</taxon>
        <taxon>Neopterygii</taxon>
        <taxon>Teleostei</taxon>
        <taxon>Anguilliformes</taxon>
        <taxon>Anguillidae</taxon>
        <taxon>Anguilla</taxon>
    </lineage>
</organism>
<proteinExistence type="predicted"/>
<dbReference type="EMBL" id="GBXM01034050">
    <property type="protein sequence ID" value="JAH74527.1"/>
    <property type="molecule type" value="Transcribed_RNA"/>
</dbReference>